<dbReference type="SUPFAM" id="SSF52218">
    <property type="entry name" value="Flavoproteins"/>
    <property type="match status" value="1"/>
</dbReference>
<dbReference type="PANTHER" id="PTHR10204:SF34">
    <property type="entry name" value="NAD(P)H DEHYDROGENASE [QUINONE] 1 ISOFORM 1"/>
    <property type="match status" value="1"/>
</dbReference>
<evidence type="ECO:0000313" key="4">
    <source>
        <dbReference type="EMBL" id="WWA47595.1"/>
    </source>
</evidence>
<dbReference type="EMBL" id="CP144918">
    <property type="protein sequence ID" value="WWA47595.1"/>
    <property type="molecule type" value="Genomic_DNA"/>
</dbReference>
<evidence type="ECO:0000256" key="1">
    <source>
        <dbReference type="ARBA" id="ARBA00006252"/>
    </source>
</evidence>
<keyword evidence="5" id="KW-1185">Reference proteome</keyword>
<evidence type="ECO:0000256" key="2">
    <source>
        <dbReference type="ARBA" id="ARBA00023002"/>
    </source>
</evidence>
<dbReference type="Gene3D" id="3.40.50.360">
    <property type="match status" value="1"/>
</dbReference>
<dbReference type="PANTHER" id="PTHR10204">
    <property type="entry name" value="NAD P H OXIDOREDUCTASE-RELATED"/>
    <property type="match status" value="1"/>
</dbReference>
<dbReference type="InterPro" id="IPR029039">
    <property type="entry name" value="Flavoprotein-like_sf"/>
</dbReference>
<evidence type="ECO:0000259" key="3">
    <source>
        <dbReference type="Pfam" id="PF02525"/>
    </source>
</evidence>
<dbReference type="InterPro" id="IPR051545">
    <property type="entry name" value="NAD(P)H_dehydrogenase_qn"/>
</dbReference>
<reference evidence="4 5" key="1">
    <citation type="submission" date="2024-02" db="EMBL/GenBank/DDBJ databases">
        <title>The whole genome sequence of five bacterial samples isolated from Abu Dhabi Sabkha-shore region.</title>
        <authorList>
            <person name="Sudalaimuthuasari N."/>
            <person name="Sarfraz B."/>
            <person name="Tuyisabe J.D."/>
            <person name="Mugisha Ntwali L.D.M."/>
            <person name="Ali A.I.A.A."/>
            <person name="Almansoori S.Z.A."/>
            <person name="Alajami H.S.A."/>
            <person name="Almeqbaali A.A.S."/>
            <person name="Kundu B."/>
            <person name="Saeed E.E."/>
            <person name="Sukumarinath V."/>
            <person name="Mishra A.K."/>
            <person name="Hazzouri K.M."/>
            <person name="Almaskari R."/>
            <person name="Sharma A.K."/>
            <person name="Amiri K.M.A."/>
        </authorList>
    </citation>
    <scope>NUCLEOTIDE SEQUENCE [LARGE SCALE GENOMIC DNA]</scope>
    <source>
        <strain evidence="5">kcgeb_sd</strain>
    </source>
</reference>
<dbReference type="Pfam" id="PF02525">
    <property type="entry name" value="Flavodoxin_2"/>
    <property type="match status" value="1"/>
</dbReference>
<protein>
    <submittedName>
        <fullName evidence="4">NAD(P)H-dependent oxidoreductase</fullName>
        <ecNumber evidence="4">1.-.-.-</ecNumber>
    </submittedName>
</protein>
<evidence type="ECO:0000313" key="5">
    <source>
        <dbReference type="Proteomes" id="UP001335183"/>
    </source>
</evidence>
<dbReference type="RefSeq" id="WP_338446485.1">
    <property type="nucleotide sequence ID" value="NZ_CP144918.1"/>
</dbReference>
<proteinExistence type="inferred from homology"/>
<gene>
    <name evidence="4" type="ORF">V5F89_01430</name>
</gene>
<dbReference type="InterPro" id="IPR003680">
    <property type="entry name" value="Flavodoxin_fold"/>
</dbReference>
<dbReference type="Proteomes" id="UP001335183">
    <property type="component" value="Chromosome"/>
</dbReference>
<name>A0ABZ2DB66_9SPHN</name>
<feature type="domain" description="Flavodoxin-like fold" evidence="3">
    <location>
        <begin position="1"/>
        <end position="175"/>
    </location>
</feature>
<comment type="similarity">
    <text evidence="1">Belongs to the NAD(P)H dehydrogenase (quinone) family.</text>
</comment>
<organism evidence="4 5">
    <name type="scientific">Pelagerythrobacter marensis</name>
    <dbReference type="NCBI Taxonomy" id="543877"/>
    <lineage>
        <taxon>Bacteria</taxon>
        <taxon>Pseudomonadati</taxon>
        <taxon>Pseudomonadota</taxon>
        <taxon>Alphaproteobacteria</taxon>
        <taxon>Sphingomonadales</taxon>
        <taxon>Erythrobacteraceae</taxon>
        <taxon>Pelagerythrobacter</taxon>
    </lineage>
</organism>
<dbReference type="GO" id="GO:0016491">
    <property type="term" value="F:oxidoreductase activity"/>
    <property type="evidence" value="ECO:0007669"/>
    <property type="project" value="UniProtKB-KW"/>
</dbReference>
<accession>A0ABZ2DB66</accession>
<sequence>MHALIVVSHPDTRSMTSSVARALADSVEKAGHTVEFADLAEEEFDPRFRQADVEAHLLKSPPPRDVRAEQERLERADALVLIYPVYWWSMPGLMKGWIDRVFSNGWAYDDSDPSRIVKKLGHLPIHLIALPGASERTYLRHGYLDAMKTQIDHGIFDYCGAPVVRHELLFGIADDDGTDLLGIVRSIGAGLFDREPRRQQMTAHSARAG</sequence>
<keyword evidence="2 4" id="KW-0560">Oxidoreductase</keyword>
<dbReference type="EC" id="1.-.-.-" evidence="4"/>